<gene>
    <name evidence="1" type="ORF">UFOVP256_39</name>
</gene>
<dbReference type="Pfam" id="PF03837">
    <property type="entry name" value="RecT"/>
    <property type="match status" value="1"/>
</dbReference>
<proteinExistence type="predicted"/>
<dbReference type="InterPro" id="IPR010183">
    <property type="entry name" value="Phage_lambda_Bet"/>
</dbReference>
<reference evidence="1" key="1">
    <citation type="submission" date="2020-04" db="EMBL/GenBank/DDBJ databases">
        <authorList>
            <person name="Chiriac C."/>
            <person name="Salcher M."/>
            <person name="Ghai R."/>
            <person name="Kavagutti S V."/>
        </authorList>
    </citation>
    <scope>NUCLEOTIDE SEQUENCE</scope>
</reference>
<dbReference type="EMBL" id="LR796263">
    <property type="protein sequence ID" value="CAB4132471.1"/>
    <property type="molecule type" value="Genomic_DNA"/>
</dbReference>
<dbReference type="GO" id="GO:0003677">
    <property type="term" value="F:DNA binding"/>
    <property type="evidence" value="ECO:0007669"/>
    <property type="project" value="InterPro"/>
</dbReference>
<dbReference type="InterPro" id="IPR018330">
    <property type="entry name" value="RecT_fam"/>
</dbReference>
<evidence type="ECO:0000313" key="1">
    <source>
        <dbReference type="EMBL" id="CAB4132471.1"/>
    </source>
</evidence>
<dbReference type="GO" id="GO:0006310">
    <property type="term" value="P:DNA recombination"/>
    <property type="evidence" value="ECO:0007669"/>
    <property type="project" value="InterPro"/>
</dbReference>
<accession>A0A6J5LE56</accession>
<dbReference type="NCBIfam" id="TIGR01913">
    <property type="entry name" value="bet_lambda"/>
    <property type="match status" value="1"/>
</dbReference>
<sequence>MALAHPEEHNHVPAKHFNPKQIDILKNSICKGVSNEEFEIFLMACAKTQLDPFMRQIYAVKRKAKKPDGTWGETMTIQTGIDGYRLIAERTGCYAPGPEPTYVMDANGNLTSATAYIKKQTKDGTWHTVSASAYSDEYMQTFVDKSSGEKRPTGMWGNMPRTMLAKCAEAQALRKAFPAEMSGVYTKEEMAQADPVDVTPKISLEQAAELDMILGECDQKYKDWVYSYLKKQYNTDNLSDLPSDIYQRMKDAAVKNMEANYARQRAEQEKPELLLEQVQ</sequence>
<name>A0A6J5LE56_9CAUD</name>
<organism evidence="1">
    <name type="scientific">uncultured Caudovirales phage</name>
    <dbReference type="NCBI Taxonomy" id="2100421"/>
    <lineage>
        <taxon>Viruses</taxon>
        <taxon>Duplodnaviria</taxon>
        <taxon>Heunggongvirae</taxon>
        <taxon>Uroviricota</taxon>
        <taxon>Caudoviricetes</taxon>
        <taxon>Peduoviridae</taxon>
        <taxon>Maltschvirus</taxon>
        <taxon>Maltschvirus maltsch</taxon>
    </lineage>
</organism>
<protein>
    <submittedName>
        <fullName evidence="1">Bet_lambda, phage recombination protein Bet</fullName>
    </submittedName>
</protein>